<gene>
    <name evidence="2" type="ORF">G4B88_007435</name>
</gene>
<evidence type="ECO:0000256" key="1">
    <source>
        <dbReference type="SAM" id="MobiDB-lite"/>
    </source>
</evidence>
<proteinExistence type="predicted"/>
<accession>A0A7J6E7H5</accession>
<dbReference type="PANTHER" id="PTHR37195:SF2">
    <property type="entry name" value="NUCLEOLIN-LIKE"/>
    <property type="match status" value="1"/>
</dbReference>
<name>A0A7J6E7H5_CANSA</name>
<dbReference type="Proteomes" id="UP000583929">
    <property type="component" value="Unassembled WGS sequence"/>
</dbReference>
<dbReference type="EMBL" id="JAATIQ010000483">
    <property type="protein sequence ID" value="KAF4354306.1"/>
    <property type="molecule type" value="Genomic_DNA"/>
</dbReference>
<organism evidence="2 3">
    <name type="scientific">Cannabis sativa</name>
    <name type="common">Hemp</name>
    <name type="synonym">Marijuana</name>
    <dbReference type="NCBI Taxonomy" id="3483"/>
    <lineage>
        <taxon>Eukaryota</taxon>
        <taxon>Viridiplantae</taxon>
        <taxon>Streptophyta</taxon>
        <taxon>Embryophyta</taxon>
        <taxon>Tracheophyta</taxon>
        <taxon>Spermatophyta</taxon>
        <taxon>Magnoliopsida</taxon>
        <taxon>eudicotyledons</taxon>
        <taxon>Gunneridae</taxon>
        <taxon>Pentapetalae</taxon>
        <taxon>rosids</taxon>
        <taxon>fabids</taxon>
        <taxon>Rosales</taxon>
        <taxon>Cannabaceae</taxon>
        <taxon>Cannabis</taxon>
    </lineage>
</organism>
<reference evidence="2 3" key="1">
    <citation type="journal article" date="2020" name="bioRxiv">
        <title>Sequence and annotation of 42 cannabis genomes reveals extensive copy number variation in cannabinoid synthesis and pathogen resistance genes.</title>
        <authorList>
            <person name="Mckernan K.J."/>
            <person name="Helbert Y."/>
            <person name="Kane L.T."/>
            <person name="Ebling H."/>
            <person name="Zhang L."/>
            <person name="Liu B."/>
            <person name="Eaton Z."/>
            <person name="Mclaughlin S."/>
            <person name="Kingan S."/>
            <person name="Baybayan P."/>
            <person name="Concepcion G."/>
            <person name="Jordan M."/>
            <person name="Riva A."/>
            <person name="Barbazuk W."/>
            <person name="Harkins T."/>
        </authorList>
    </citation>
    <scope>NUCLEOTIDE SEQUENCE [LARGE SCALE GENOMIC DNA]</scope>
    <source>
        <strain evidence="3">cv. Jamaican Lion 4</strain>
        <tissue evidence="2">Leaf</tissue>
    </source>
</reference>
<keyword evidence="3" id="KW-1185">Reference proteome</keyword>
<comment type="caution">
    <text evidence="2">The sequence shown here is derived from an EMBL/GenBank/DDBJ whole genome shotgun (WGS) entry which is preliminary data.</text>
</comment>
<feature type="compositionally biased region" description="Acidic residues" evidence="1">
    <location>
        <begin position="45"/>
        <end position="66"/>
    </location>
</feature>
<evidence type="ECO:0000313" key="2">
    <source>
        <dbReference type="EMBL" id="KAF4354306.1"/>
    </source>
</evidence>
<protein>
    <submittedName>
        <fullName evidence="2">Uncharacterized protein</fullName>
    </submittedName>
</protein>
<feature type="region of interest" description="Disordered" evidence="1">
    <location>
        <begin position="39"/>
        <end position="66"/>
    </location>
</feature>
<dbReference type="AlphaFoldDB" id="A0A7J6E7H5"/>
<dbReference type="PANTHER" id="PTHR37195">
    <property type="entry name" value="OS01G0332900 PROTEIN"/>
    <property type="match status" value="1"/>
</dbReference>
<evidence type="ECO:0000313" key="3">
    <source>
        <dbReference type="Proteomes" id="UP000583929"/>
    </source>
</evidence>
<sequence>MLVSTAEITGRRATGRANEEASFSLASLSSDMGTEYLVRPVGRAEDEEDASDFEPEENGEEEGEEESFGWWWWGLIIPFEEGCFRILCKFKQSRIVIWVANLMNRTDGG</sequence>